<evidence type="ECO:0000256" key="7">
    <source>
        <dbReference type="SAM" id="Phobius"/>
    </source>
</evidence>
<dbReference type="PATRIC" id="fig|1125699.3.peg.1480"/>
<evidence type="ECO:0000256" key="4">
    <source>
        <dbReference type="ARBA" id="ARBA00022989"/>
    </source>
</evidence>
<evidence type="ECO:0000313" key="8">
    <source>
        <dbReference type="EMBL" id="EPF31132.1"/>
    </source>
</evidence>
<dbReference type="Proteomes" id="UP000014541">
    <property type="component" value="Unassembled WGS sequence"/>
</dbReference>
<feature type="transmembrane region" description="Helical" evidence="7">
    <location>
        <begin position="12"/>
        <end position="29"/>
    </location>
</feature>
<dbReference type="InterPro" id="IPR037272">
    <property type="entry name" value="SNS_sf"/>
</dbReference>
<comment type="subcellular location">
    <subcellularLocation>
        <location evidence="1">Membrane</location>
        <topology evidence="1">Multi-pass membrane protein</topology>
    </subcellularLocation>
</comment>
<dbReference type="Pfam" id="PF00209">
    <property type="entry name" value="SNF"/>
    <property type="match status" value="2"/>
</dbReference>
<organism evidence="8 9">
    <name type="scientific">Treponema maltophilum ATCC 51939</name>
    <dbReference type="NCBI Taxonomy" id="1125699"/>
    <lineage>
        <taxon>Bacteria</taxon>
        <taxon>Pseudomonadati</taxon>
        <taxon>Spirochaetota</taxon>
        <taxon>Spirochaetia</taxon>
        <taxon>Spirochaetales</taxon>
        <taxon>Treponemataceae</taxon>
        <taxon>Treponema</taxon>
    </lineage>
</organism>
<dbReference type="PROSITE" id="PS00610">
    <property type="entry name" value="NA_NEUROTRAN_SYMP_1"/>
    <property type="match status" value="1"/>
</dbReference>
<reference evidence="8 9" key="1">
    <citation type="submission" date="2013-04" db="EMBL/GenBank/DDBJ databases">
        <title>The Genome Sequence of Treponema maltophilum ATCC 51939.</title>
        <authorList>
            <consortium name="The Broad Institute Genomics Platform"/>
            <person name="Earl A."/>
            <person name="Ward D."/>
            <person name="Feldgarden M."/>
            <person name="Gevers D."/>
            <person name="Leonetti C."/>
            <person name="Blanton J.M."/>
            <person name="Dewhirst F.E."/>
            <person name="Izard J."/>
            <person name="Walker B."/>
            <person name="Young S."/>
            <person name="Zeng Q."/>
            <person name="Gargeya S."/>
            <person name="Fitzgerald M."/>
            <person name="Haas B."/>
            <person name="Abouelleil A."/>
            <person name="Allen A.W."/>
            <person name="Alvarado L."/>
            <person name="Arachchi H.M."/>
            <person name="Berlin A.M."/>
            <person name="Chapman S.B."/>
            <person name="Gainer-Dewar J."/>
            <person name="Goldberg J."/>
            <person name="Griggs A."/>
            <person name="Gujja S."/>
            <person name="Hansen M."/>
            <person name="Howarth C."/>
            <person name="Imamovic A."/>
            <person name="Ireland A."/>
            <person name="Larimer J."/>
            <person name="McCowan C."/>
            <person name="Murphy C."/>
            <person name="Pearson M."/>
            <person name="Poon T.W."/>
            <person name="Priest M."/>
            <person name="Roberts A."/>
            <person name="Saif S."/>
            <person name="Shea T."/>
            <person name="Sisk P."/>
            <person name="Sykes S."/>
            <person name="Wortman J."/>
            <person name="Nusbaum C."/>
            <person name="Birren B."/>
        </authorList>
    </citation>
    <scope>NUCLEOTIDE SEQUENCE [LARGE SCALE GENOMIC DNA]</scope>
    <source>
        <strain evidence="8 9">ATCC 51939</strain>
    </source>
</reference>
<keyword evidence="6" id="KW-0769">Symport</keyword>
<keyword evidence="5 7" id="KW-0472">Membrane</keyword>
<dbReference type="PANTHER" id="PTHR42948">
    <property type="entry name" value="TRANSPORTER"/>
    <property type="match status" value="1"/>
</dbReference>
<dbReference type="STRING" id="1125699.HMPREF9194_01469"/>
<evidence type="ECO:0000256" key="3">
    <source>
        <dbReference type="ARBA" id="ARBA00022692"/>
    </source>
</evidence>
<dbReference type="GO" id="GO:0016020">
    <property type="term" value="C:membrane"/>
    <property type="evidence" value="ECO:0007669"/>
    <property type="project" value="UniProtKB-SubCell"/>
</dbReference>
<proteinExistence type="inferred from homology"/>
<keyword evidence="2 6" id="KW-0813">Transport</keyword>
<dbReference type="eggNOG" id="COG0733">
    <property type="taxonomic scope" value="Bacteria"/>
</dbReference>
<accession>S3KFZ3</accession>
<dbReference type="InterPro" id="IPR000175">
    <property type="entry name" value="Na/ntran_symport"/>
</dbReference>
<sequence>MQRETLASRLGFLFLSAGCAIGLGNVWRFPYITGVYGGGAFVIMYLIFLIILGLPVIIMEFSVGRASRQNIGGAFRKLEPAGTKWHVFGYVAIAGNYLLMMFYTTVAGWMLYYFYAMAKGDLKGLSPEQTGSFFGSMLANPSVNVVWMLITVAIGFLVCAGGLRNSVEKVAKIMMSFLFVIMLLLVIRAVTLPGASKGIAFYLKPDFNRMIANGFWSAVYAAMGQAFFTLSLGIGAMTIFGSYIEKERSLTGESLSILGLDTLAAFMAGMIIFPTSAAFGVDAGAGPGLVFVTLPNIFNALPLGRLWGSLFFVFMSFAAMTTVIAVFENIVSYAIDILHWSRKKAVIVNAVAISILSLPCALGFNVLSHIQPMGSGTSFLDLEDFIVSNNLLPLGSMVFLLFCCRKNGWGWNNFIAEADAGKGLRFPTKLRFYITWILPAIVFAIFILGYIEKFGK</sequence>
<dbReference type="OrthoDB" id="9762833at2"/>
<feature type="transmembrane region" description="Helical" evidence="7">
    <location>
        <begin position="175"/>
        <end position="195"/>
    </location>
</feature>
<gene>
    <name evidence="8" type="ORF">HMPREF9194_01469</name>
</gene>
<keyword evidence="4 7" id="KW-1133">Transmembrane helix</keyword>
<feature type="transmembrane region" description="Helical" evidence="7">
    <location>
        <begin position="432"/>
        <end position="451"/>
    </location>
</feature>
<dbReference type="SUPFAM" id="SSF161070">
    <property type="entry name" value="SNF-like"/>
    <property type="match status" value="1"/>
</dbReference>
<protein>
    <recommendedName>
        <fullName evidence="6">Transporter</fullName>
    </recommendedName>
</protein>
<feature type="transmembrane region" description="Helical" evidence="7">
    <location>
        <begin position="215"/>
        <end position="243"/>
    </location>
</feature>
<feature type="transmembrane region" description="Helical" evidence="7">
    <location>
        <begin position="35"/>
        <end position="58"/>
    </location>
</feature>
<feature type="transmembrane region" description="Helical" evidence="7">
    <location>
        <begin position="310"/>
        <end position="334"/>
    </location>
</feature>
<dbReference type="NCBIfam" id="NF037979">
    <property type="entry name" value="Na_transp"/>
    <property type="match status" value="1"/>
</dbReference>
<dbReference type="PRINTS" id="PR00176">
    <property type="entry name" value="NANEUSMPORT"/>
</dbReference>
<feature type="transmembrane region" description="Helical" evidence="7">
    <location>
        <begin position="87"/>
        <end position="115"/>
    </location>
</feature>
<feature type="transmembrane region" description="Helical" evidence="7">
    <location>
        <begin position="145"/>
        <end position="163"/>
    </location>
</feature>
<comment type="similarity">
    <text evidence="6">Belongs to the sodium:neurotransmitter symporter (SNF) (TC 2.A.22) family.</text>
</comment>
<dbReference type="CDD" id="cd10336">
    <property type="entry name" value="SLC6sbd_Tyt1-Like"/>
    <property type="match status" value="1"/>
</dbReference>
<dbReference type="GO" id="GO:0015293">
    <property type="term" value="F:symporter activity"/>
    <property type="evidence" value="ECO:0007669"/>
    <property type="project" value="UniProtKB-KW"/>
</dbReference>
<keyword evidence="3 6" id="KW-0812">Transmembrane</keyword>
<evidence type="ECO:0000256" key="5">
    <source>
        <dbReference type="ARBA" id="ARBA00023136"/>
    </source>
</evidence>
<evidence type="ECO:0000256" key="6">
    <source>
        <dbReference type="RuleBase" id="RU003732"/>
    </source>
</evidence>
<evidence type="ECO:0000256" key="1">
    <source>
        <dbReference type="ARBA" id="ARBA00004141"/>
    </source>
</evidence>
<dbReference type="InterPro" id="IPR047218">
    <property type="entry name" value="YocR/YhdH-like"/>
</dbReference>
<dbReference type="EMBL" id="ATFF01000006">
    <property type="protein sequence ID" value="EPF31132.1"/>
    <property type="molecule type" value="Genomic_DNA"/>
</dbReference>
<feature type="transmembrane region" description="Helical" evidence="7">
    <location>
        <begin position="346"/>
        <end position="366"/>
    </location>
</feature>
<keyword evidence="9" id="KW-1185">Reference proteome</keyword>
<dbReference type="PROSITE" id="PS50267">
    <property type="entry name" value="NA_NEUROTRAN_SYMP_3"/>
    <property type="match status" value="1"/>
</dbReference>
<name>S3KFZ3_TREMA</name>
<feature type="transmembrane region" description="Helical" evidence="7">
    <location>
        <begin position="255"/>
        <end position="273"/>
    </location>
</feature>
<evidence type="ECO:0000256" key="2">
    <source>
        <dbReference type="ARBA" id="ARBA00022448"/>
    </source>
</evidence>
<dbReference type="HOGENOM" id="CLU_006855_3_0_12"/>
<dbReference type="RefSeq" id="WP_016525743.1">
    <property type="nucleotide sequence ID" value="NZ_KE332518.1"/>
</dbReference>
<dbReference type="AlphaFoldDB" id="S3KFZ3"/>
<feature type="transmembrane region" description="Helical" evidence="7">
    <location>
        <begin position="386"/>
        <end position="404"/>
    </location>
</feature>
<comment type="caution">
    <text evidence="8">The sequence shown here is derived from an EMBL/GenBank/DDBJ whole genome shotgun (WGS) entry which is preliminary data.</text>
</comment>
<evidence type="ECO:0000313" key="9">
    <source>
        <dbReference type="Proteomes" id="UP000014541"/>
    </source>
</evidence>
<dbReference type="PANTHER" id="PTHR42948:SF1">
    <property type="entry name" value="TRANSPORTER"/>
    <property type="match status" value="1"/>
</dbReference>